<dbReference type="EMBL" id="BEXA01000009">
    <property type="protein sequence ID" value="GAY74312.1"/>
    <property type="molecule type" value="Genomic_DNA"/>
</dbReference>
<accession>A0A401FPL7</accession>
<name>A0A401FPL7_9LACO</name>
<evidence type="ECO:0000313" key="1">
    <source>
        <dbReference type="EMBL" id="GAY74312.1"/>
    </source>
</evidence>
<dbReference type="Proteomes" id="UP000286974">
    <property type="component" value="Unassembled WGS sequence"/>
</dbReference>
<dbReference type="AlphaFoldDB" id="A0A401FPL7"/>
<organism evidence="1 2">
    <name type="scientific">Lentilactobacillus kosonis</name>
    <dbReference type="NCBI Taxonomy" id="2810561"/>
    <lineage>
        <taxon>Bacteria</taxon>
        <taxon>Bacillati</taxon>
        <taxon>Bacillota</taxon>
        <taxon>Bacilli</taxon>
        <taxon>Lactobacillales</taxon>
        <taxon>Lactobacillaceae</taxon>
        <taxon>Lentilactobacillus</taxon>
    </lineage>
</organism>
<evidence type="ECO:0008006" key="3">
    <source>
        <dbReference type="Google" id="ProtNLM"/>
    </source>
</evidence>
<keyword evidence="2" id="KW-1185">Reference proteome</keyword>
<sequence>MFIKMETNSRAEASKSWLANHKDLETQGTLAKRFGKSRTFVSLSLGKKSVTNASEKLVNEIYEYLSKKYGI</sequence>
<reference evidence="1 2" key="1">
    <citation type="submission" date="2017-11" db="EMBL/GenBank/DDBJ databases">
        <title>Draft Genome Sequence of Lactobacillus curieae NBRC 111893 isolated from Koso, a Japanese sugar-Vegetable Fermented Beverage.</title>
        <authorList>
            <person name="Chiou T.Y."/>
            <person name="Oshima K."/>
            <person name="Suda W."/>
            <person name="Hattori M."/>
            <person name="Takahashi T."/>
        </authorList>
    </citation>
    <scope>NUCLEOTIDE SEQUENCE [LARGE SCALE GENOMIC DNA]</scope>
    <source>
        <strain evidence="1 2">NBRC111893</strain>
    </source>
</reference>
<comment type="caution">
    <text evidence="1">The sequence shown here is derived from an EMBL/GenBank/DDBJ whole genome shotgun (WGS) entry which is preliminary data.</text>
</comment>
<gene>
    <name evidence="1" type="ORF">NBRC111893_2458</name>
</gene>
<dbReference type="RefSeq" id="WP_125008972.1">
    <property type="nucleotide sequence ID" value="NZ_BEXA01000009.1"/>
</dbReference>
<dbReference type="OrthoDB" id="2300563at2"/>
<proteinExistence type="predicted"/>
<protein>
    <recommendedName>
        <fullName evidence="3">XRE family transcriptional regulator</fullName>
    </recommendedName>
</protein>
<evidence type="ECO:0000313" key="2">
    <source>
        <dbReference type="Proteomes" id="UP000286974"/>
    </source>
</evidence>